<dbReference type="Gene3D" id="3.90.1720.10">
    <property type="entry name" value="endopeptidase domain like (from Nostoc punctiforme)"/>
    <property type="match status" value="1"/>
</dbReference>
<proteinExistence type="inferred from homology"/>
<dbReference type="PROSITE" id="PS51935">
    <property type="entry name" value="NLPC_P60"/>
    <property type="match status" value="1"/>
</dbReference>
<keyword evidence="3" id="KW-0378">Hydrolase</keyword>
<dbReference type="InterPro" id="IPR051794">
    <property type="entry name" value="PG_Endopeptidase_C40"/>
</dbReference>
<feature type="non-terminal residue" evidence="6">
    <location>
        <position position="150"/>
    </location>
</feature>
<comment type="similarity">
    <text evidence="1">Belongs to the peptidase C40 family.</text>
</comment>
<dbReference type="OrthoDB" id="2251794at2759"/>
<evidence type="ECO:0000313" key="6">
    <source>
        <dbReference type="EMBL" id="KAF9125593.1"/>
    </source>
</evidence>
<dbReference type="AlphaFoldDB" id="A0A9P5R8V3"/>
<dbReference type="Proteomes" id="UP000748756">
    <property type="component" value="Unassembled WGS sequence"/>
</dbReference>
<reference evidence="6" key="1">
    <citation type="journal article" date="2020" name="Fungal Divers.">
        <title>Resolving the Mortierellaceae phylogeny through synthesis of multi-gene phylogenetics and phylogenomics.</title>
        <authorList>
            <person name="Vandepol N."/>
            <person name="Liber J."/>
            <person name="Desiro A."/>
            <person name="Na H."/>
            <person name="Kennedy M."/>
            <person name="Barry K."/>
            <person name="Grigoriev I.V."/>
            <person name="Miller A.N."/>
            <person name="O'Donnell K."/>
            <person name="Stajich J.E."/>
            <person name="Bonito G."/>
        </authorList>
    </citation>
    <scope>NUCLEOTIDE SEQUENCE</scope>
    <source>
        <strain evidence="6">NRRL 6426</strain>
    </source>
</reference>
<keyword evidence="2" id="KW-0645">Protease</keyword>
<evidence type="ECO:0000256" key="3">
    <source>
        <dbReference type="ARBA" id="ARBA00022801"/>
    </source>
</evidence>
<keyword evidence="7" id="KW-1185">Reference proteome</keyword>
<organism evidence="6 7">
    <name type="scientific">Linnemannia schmuckeri</name>
    <dbReference type="NCBI Taxonomy" id="64567"/>
    <lineage>
        <taxon>Eukaryota</taxon>
        <taxon>Fungi</taxon>
        <taxon>Fungi incertae sedis</taxon>
        <taxon>Mucoromycota</taxon>
        <taxon>Mortierellomycotina</taxon>
        <taxon>Mortierellomycetes</taxon>
        <taxon>Mortierellales</taxon>
        <taxon>Mortierellaceae</taxon>
        <taxon>Linnemannia</taxon>
    </lineage>
</organism>
<comment type="caution">
    <text evidence="6">The sequence shown here is derived from an EMBL/GenBank/DDBJ whole genome shotgun (WGS) entry which is preliminary data.</text>
</comment>
<evidence type="ECO:0000256" key="1">
    <source>
        <dbReference type="ARBA" id="ARBA00007074"/>
    </source>
</evidence>
<dbReference type="GO" id="GO:0008234">
    <property type="term" value="F:cysteine-type peptidase activity"/>
    <property type="evidence" value="ECO:0007669"/>
    <property type="project" value="UniProtKB-KW"/>
</dbReference>
<dbReference type="InterPro" id="IPR000064">
    <property type="entry name" value="NLP_P60_dom"/>
</dbReference>
<protein>
    <recommendedName>
        <fullName evidence="5">NlpC/P60 domain-containing protein</fullName>
    </recommendedName>
</protein>
<dbReference type="EMBL" id="JAAAUQ010002261">
    <property type="protein sequence ID" value="KAF9125593.1"/>
    <property type="molecule type" value="Genomic_DNA"/>
</dbReference>
<evidence type="ECO:0000313" key="7">
    <source>
        <dbReference type="Proteomes" id="UP000748756"/>
    </source>
</evidence>
<evidence type="ECO:0000256" key="4">
    <source>
        <dbReference type="ARBA" id="ARBA00022807"/>
    </source>
</evidence>
<evidence type="ECO:0000259" key="5">
    <source>
        <dbReference type="PROSITE" id="PS51935"/>
    </source>
</evidence>
<evidence type="ECO:0000256" key="2">
    <source>
        <dbReference type="ARBA" id="ARBA00022670"/>
    </source>
</evidence>
<name>A0A9P5R8V3_9FUNG</name>
<sequence>MAPYNPTAAINSARSQIGIQYAWGGGHGPTPGKTLGTCKWYVGPPWPCVDDKVVGFDCSGLVRLAVWEGSGRFIDLGRAGNTNSQYQDSHSRKISAADRQPGDLVFYGTSGNLHHVALYIGNDRMIEARESLKPVMESPLRTANALWVRI</sequence>
<feature type="domain" description="NlpC/P60" evidence="5">
    <location>
        <begin position="3"/>
        <end position="150"/>
    </location>
</feature>
<dbReference type="Pfam" id="PF00877">
    <property type="entry name" value="NLPC_P60"/>
    <property type="match status" value="1"/>
</dbReference>
<accession>A0A9P5R8V3</accession>
<dbReference type="GO" id="GO:0006508">
    <property type="term" value="P:proteolysis"/>
    <property type="evidence" value="ECO:0007669"/>
    <property type="project" value="UniProtKB-KW"/>
</dbReference>
<dbReference type="PANTHER" id="PTHR47359">
    <property type="entry name" value="PEPTIDOGLYCAN DL-ENDOPEPTIDASE CWLO"/>
    <property type="match status" value="1"/>
</dbReference>
<keyword evidence="4" id="KW-0788">Thiol protease</keyword>
<gene>
    <name evidence="6" type="ORF">BG015_004866</name>
</gene>
<dbReference type="SUPFAM" id="SSF54001">
    <property type="entry name" value="Cysteine proteinases"/>
    <property type="match status" value="1"/>
</dbReference>
<dbReference type="InterPro" id="IPR038765">
    <property type="entry name" value="Papain-like_cys_pep_sf"/>
</dbReference>
<dbReference type="PANTHER" id="PTHR47359:SF3">
    <property type="entry name" value="NLP_P60 DOMAIN-CONTAINING PROTEIN-RELATED"/>
    <property type="match status" value="1"/>
</dbReference>